<gene>
    <name evidence="1" type="ORF">Vadar_012356</name>
</gene>
<proteinExistence type="predicted"/>
<evidence type="ECO:0000313" key="1">
    <source>
        <dbReference type="EMBL" id="KAH7860345.1"/>
    </source>
</evidence>
<sequence length="205" mass="23744">MTWKQFEDVFNDKYFPTPVKQPMIQEFLDLKQRTLSVSQYAARFEKLARHADKVVPTDEAKARRFEWGLDSTIRGIVMSQEFQTYAQVVRHALMMEREASDSKINENNHGREGTSVGGPIRTNKKKSVTPRPYNQNDQKPHQQTPKREVETIKCYNCGQMDHFKHKCPQSFGLKNAEYGGQQQTGTMEDMTLFQGTEYNPNPFTA</sequence>
<accession>A0ACB7Z3K2</accession>
<protein>
    <submittedName>
        <fullName evidence="1">Uncharacterized protein</fullName>
    </submittedName>
</protein>
<reference evidence="1 2" key="1">
    <citation type="journal article" date="2021" name="Hortic Res">
        <title>High-quality reference genome and annotation aids understanding of berry development for evergreen blueberry (Vaccinium darrowii).</title>
        <authorList>
            <person name="Yu J."/>
            <person name="Hulse-Kemp A.M."/>
            <person name="Babiker E."/>
            <person name="Staton M."/>
        </authorList>
    </citation>
    <scope>NUCLEOTIDE SEQUENCE [LARGE SCALE GENOMIC DNA]</scope>
    <source>
        <strain evidence="2">cv. NJ 8807/NJ 8810</strain>
        <tissue evidence="1">Young leaf</tissue>
    </source>
</reference>
<keyword evidence="2" id="KW-1185">Reference proteome</keyword>
<organism evidence="1 2">
    <name type="scientific">Vaccinium darrowii</name>
    <dbReference type="NCBI Taxonomy" id="229202"/>
    <lineage>
        <taxon>Eukaryota</taxon>
        <taxon>Viridiplantae</taxon>
        <taxon>Streptophyta</taxon>
        <taxon>Embryophyta</taxon>
        <taxon>Tracheophyta</taxon>
        <taxon>Spermatophyta</taxon>
        <taxon>Magnoliopsida</taxon>
        <taxon>eudicotyledons</taxon>
        <taxon>Gunneridae</taxon>
        <taxon>Pentapetalae</taxon>
        <taxon>asterids</taxon>
        <taxon>Ericales</taxon>
        <taxon>Ericaceae</taxon>
        <taxon>Vaccinioideae</taxon>
        <taxon>Vaccinieae</taxon>
        <taxon>Vaccinium</taxon>
    </lineage>
</organism>
<evidence type="ECO:0000313" key="2">
    <source>
        <dbReference type="Proteomes" id="UP000828048"/>
    </source>
</evidence>
<name>A0ACB7Z3K2_9ERIC</name>
<comment type="caution">
    <text evidence="1">The sequence shown here is derived from an EMBL/GenBank/DDBJ whole genome shotgun (WGS) entry which is preliminary data.</text>
</comment>
<dbReference type="EMBL" id="CM037154">
    <property type="protein sequence ID" value="KAH7860345.1"/>
    <property type="molecule type" value="Genomic_DNA"/>
</dbReference>
<dbReference type="Proteomes" id="UP000828048">
    <property type="component" value="Chromosome 4"/>
</dbReference>